<dbReference type="Proteomes" id="UP000729402">
    <property type="component" value="Unassembled WGS sequence"/>
</dbReference>
<reference evidence="1" key="1">
    <citation type="journal article" date="2021" name="bioRxiv">
        <title>Whole Genome Assembly and Annotation of Northern Wild Rice, Zizania palustris L., Supports a Whole Genome Duplication in the Zizania Genus.</title>
        <authorList>
            <person name="Haas M."/>
            <person name="Kono T."/>
            <person name="Macchietto M."/>
            <person name="Millas R."/>
            <person name="McGilp L."/>
            <person name="Shao M."/>
            <person name="Duquette J."/>
            <person name="Hirsch C.N."/>
            <person name="Kimball J."/>
        </authorList>
    </citation>
    <scope>NUCLEOTIDE SEQUENCE</scope>
    <source>
        <tissue evidence="1">Fresh leaf tissue</tissue>
    </source>
</reference>
<evidence type="ECO:0000313" key="2">
    <source>
        <dbReference type="Proteomes" id="UP000729402"/>
    </source>
</evidence>
<gene>
    <name evidence="1" type="ORF">GUJ93_ZPchr0006g44186</name>
</gene>
<protein>
    <submittedName>
        <fullName evidence="1">Uncharacterized protein</fullName>
    </submittedName>
</protein>
<dbReference type="AlphaFoldDB" id="A0A8J5T986"/>
<dbReference type="EMBL" id="JAAALK010000283">
    <property type="protein sequence ID" value="KAG8072954.1"/>
    <property type="molecule type" value="Genomic_DNA"/>
</dbReference>
<comment type="caution">
    <text evidence="1">The sequence shown here is derived from an EMBL/GenBank/DDBJ whole genome shotgun (WGS) entry which is preliminary data.</text>
</comment>
<organism evidence="1 2">
    <name type="scientific">Zizania palustris</name>
    <name type="common">Northern wild rice</name>
    <dbReference type="NCBI Taxonomy" id="103762"/>
    <lineage>
        <taxon>Eukaryota</taxon>
        <taxon>Viridiplantae</taxon>
        <taxon>Streptophyta</taxon>
        <taxon>Embryophyta</taxon>
        <taxon>Tracheophyta</taxon>
        <taxon>Spermatophyta</taxon>
        <taxon>Magnoliopsida</taxon>
        <taxon>Liliopsida</taxon>
        <taxon>Poales</taxon>
        <taxon>Poaceae</taxon>
        <taxon>BOP clade</taxon>
        <taxon>Oryzoideae</taxon>
        <taxon>Oryzeae</taxon>
        <taxon>Zizaniinae</taxon>
        <taxon>Zizania</taxon>
    </lineage>
</organism>
<reference evidence="1" key="2">
    <citation type="submission" date="2021-02" db="EMBL/GenBank/DDBJ databases">
        <authorList>
            <person name="Kimball J.A."/>
            <person name="Haas M.W."/>
            <person name="Macchietto M."/>
            <person name="Kono T."/>
            <person name="Duquette J."/>
            <person name="Shao M."/>
        </authorList>
    </citation>
    <scope>NUCLEOTIDE SEQUENCE</scope>
    <source>
        <tissue evidence="1">Fresh leaf tissue</tissue>
    </source>
</reference>
<proteinExistence type="predicted"/>
<accession>A0A8J5T986</accession>
<sequence length="145" mass="15773">MGMSTEWMAVISFNIADSSATSECLTRLAHVSMAGGPNTPECARVIVPPATSYDQNAPEISTILPYCPSWSASILRLAAPHHPARRRRLLLLICRESRELEVLARAAGDEARRKAVSEQVWIGARGDGNNAAETISFSVRIRIEG</sequence>
<name>A0A8J5T986_ZIZPA</name>
<keyword evidence="2" id="KW-1185">Reference proteome</keyword>
<evidence type="ECO:0000313" key="1">
    <source>
        <dbReference type="EMBL" id="KAG8072954.1"/>
    </source>
</evidence>